<evidence type="ECO:0000313" key="2">
    <source>
        <dbReference type="EMBL" id="MET3525646.1"/>
    </source>
</evidence>
<dbReference type="GO" id="GO:0008168">
    <property type="term" value="F:methyltransferase activity"/>
    <property type="evidence" value="ECO:0007669"/>
    <property type="project" value="UniProtKB-KW"/>
</dbReference>
<dbReference type="PANTHER" id="PTHR43591">
    <property type="entry name" value="METHYLTRANSFERASE"/>
    <property type="match status" value="1"/>
</dbReference>
<dbReference type="Gene3D" id="3.40.50.150">
    <property type="entry name" value="Vaccinia Virus protein VP39"/>
    <property type="match status" value="1"/>
</dbReference>
<organism evidence="2 3">
    <name type="scientific">Phenylobacterium koreense</name>
    <dbReference type="NCBI Taxonomy" id="266125"/>
    <lineage>
        <taxon>Bacteria</taxon>
        <taxon>Pseudomonadati</taxon>
        <taxon>Pseudomonadota</taxon>
        <taxon>Alphaproteobacteria</taxon>
        <taxon>Caulobacterales</taxon>
        <taxon>Caulobacteraceae</taxon>
        <taxon>Phenylobacterium</taxon>
    </lineage>
</organism>
<keyword evidence="3" id="KW-1185">Reference proteome</keyword>
<accession>A0ABV2EF43</accession>
<dbReference type="RefSeq" id="WP_354297192.1">
    <property type="nucleotide sequence ID" value="NZ_JBEPLU010000001.1"/>
</dbReference>
<dbReference type="Proteomes" id="UP001549110">
    <property type="component" value="Unassembled WGS sequence"/>
</dbReference>
<dbReference type="PANTHER" id="PTHR43591:SF110">
    <property type="entry name" value="RHODANESE DOMAIN-CONTAINING PROTEIN"/>
    <property type="match status" value="1"/>
</dbReference>
<gene>
    <name evidence="2" type="ORF">ABID41_000741</name>
</gene>
<sequence length="239" mass="26571">MLTVRLEDLELKAGDWVLDLGCGEGRHVHGVHVLGGINVVGLDLDMPSLAKAREGLAMLDRGEPGAVSAVLSGDAYRLPFPDAAFDAVICSEVLEHLHDYPKALAEITRVLKPGGLFVPTVPRAWPERICWALASGPGGYADQPGGHIRIFREPQLRGEIADLGYRPLGKHYAHALHSPYWWLKCAFWSRRDDHPLVKLYHRFLVWDLMQRPWLTRALEAAASPLMGKSLALYFRKDAA</sequence>
<dbReference type="CDD" id="cd02440">
    <property type="entry name" value="AdoMet_MTases"/>
    <property type="match status" value="1"/>
</dbReference>
<dbReference type="EMBL" id="JBEPLU010000001">
    <property type="protein sequence ID" value="MET3525646.1"/>
    <property type="molecule type" value="Genomic_DNA"/>
</dbReference>
<keyword evidence="2" id="KW-0808">Transferase</keyword>
<dbReference type="SUPFAM" id="SSF53335">
    <property type="entry name" value="S-adenosyl-L-methionine-dependent methyltransferases"/>
    <property type="match status" value="1"/>
</dbReference>
<reference evidence="2 3" key="1">
    <citation type="submission" date="2024-06" db="EMBL/GenBank/DDBJ databases">
        <title>Genomic Encyclopedia of Type Strains, Phase IV (KMG-IV): sequencing the most valuable type-strain genomes for metagenomic binning, comparative biology and taxonomic classification.</title>
        <authorList>
            <person name="Goeker M."/>
        </authorList>
    </citation>
    <scope>NUCLEOTIDE SEQUENCE [LARGE SCALE GENOMIC DNA]</scope>
    <source>
        <strain evidence="2 3">DSM 17809</strain>
    </source>
</reference>
<protein>
    <submittedName>
        <fullName evidence="2">SAM-dependent methyltransferase</fullName>
    </submittedName>
</protein>
<evidence type="ECO:0000259" key="1">
    <source>
        <dbReference type="Pfam" id="PF08241"/>
    </source>
</evidence>
<dbReference type="InterPro" id="IPR013216">
    <property type="entry name" value="Methyltransf_11"/>
</dbReference>
<dbReference type="Pfam" id="PF08241">
    <property type="entry name" value="Methyltransf_11"/>
    <property type="match status" value="1"/>
</dbReference>
<proteinExistence type="predicted"/>
<feature type="domain" description="Methyltransferase type 11" evidence="1">
    <location>
        <begin position="18"/>
        <end position="118"/>
    </location>
</feature>
<dbReference type="GO" id="GO:0032259">
    <property type="term" value="P:methylation"/>
    <property type="evidence" value="ECO:0007669"/>
    <property type="project" value="UniProtKB-KW"/>
</dbReference>
<keyword evidence="2" id="KW-0489">Methyltransferase</keyword>
<dbReference type="InterPro" id="IPR029063">
    <property type="entry name" value="SAM-dependent_MTases_sf"/>
</dbReference>
<evidence type="ECO:0000313" key="3">
    <source>
        <dbReference type="Proteomes" id="UP001549110"/>
    </source>
</evidence>
<name>A0ABV2EF43_9CAUL</name>
<comment type="caution">
    <text evidence="2">The sequence shown here is derived from an EMBL/GenBank/DDBJ whole genome shotgun (WGS) entry which is preliminary data.</text>
</comment>